<reference evidence="1" key="1">
    <citation type="submission" date="2018-05" db="EMBL/GenBank/DDBJ databases">
        <authorList>
            <person name="Lanie J.A."/>
            <person name="Ng W.-L."/>
            <person name="Kazmierczak K.M."/>
            <person name="Andrzejewski T.M."/>
            <person name="Davidsen T.M."/>
            <person name="Wayne K.J."/>
            <person name="Tettelin H."/>
            <person name="Glass J.I."/>
            <person name="Rusch D."/>
            <person name="Podicherti R."/>
            <person name="Tsui H.-C.T."/>
            <person name="Winkler M.E."/>
        </authorList>
    </citation>
    <scope>NUCLEOTIDE SEQUENCE</scope>
</reference>
<dbReference type="AlphaFoldDB" id="A0A382ZGF5"/>
<protein>
    <submittedName>
        <fullName evidence="1">Uncharacterized protein</fullName>
    </submittedName>
</protein>
<feature type="non-terminal residue" evidence="1">
    <location>
        <position position="44"/>
    </location>
</feature>
<accession>A0A382ZGF5</accession>
<evidence type="ECO:0000313" key="1">
    <source>
        <dbReference type="EMBL" id="SVD94289.1"/>
    </source>
</evidence>
<proteinExistence type="predicted"/>
<name>A0A382ZGF5_9ZZZZ</name>
<sequence length="44" mass="5188">MSSTPDRFIPSYDSIQWHSDIPVRFKKQGYSMYVEALQDGYDEV</sequence>
<dbReference type="EMBL" id="UINC01183502">
    <property type="protein sequence ID" value="SVD94289.1"/>
    <property type="molecule type" value="Genomic_DNA"/>
</dbReference>
<organism evidence="1">
    <name type="scientific">marine metagenome</name>
    <dbReference type="NCBI Taxonomy" id="408172"/>
    <lineage>
        <taxon>unclassified sequences</taxon>
        <taxon>metagenomes</taxon>
        <taxon>ecological metagenomes</taxon>
    </lineage>
</organism>
<gene>
    <name evidence="1" type="ORF">METZ01_LOCUS447143</name>
</gene>